<dbReference type="AlphaFoldDB" id="B7Q997"/>
<dbReference type="VEuPathDB" id="VectorBase:ISCW021292"/>
<dbReference type="EMBL" id="ABJB010332552">
    <property type="status" value="NOT_ANNOTATED_CDS"/>
    <property type="molecule type" value="Genomic_DNA"/>
</dbReference>
<keyword evidence="3" id="KW-1185">Reference proteome</keyword>
<dbReference type="VEuPathDB" id="VectorBase:ISCI021292"/>
<reference evidence="2" key="2">
    <citation type="submission" date="2020-05" db="UniProtKB">
        <authorList>
            <consortium name="EnsemblMetazoa"/>
        </authorList>
    </citation>
    <scope>IDENTIFICATION</scope>
    <source>
        <strain evidence="2">wikel</strain>
    </source>
</reference>
<dbReference type="PaxDb" id="6945-B7Q997"/>
<evidence type="ECO:0000313" key="2">
    <source>
        <dbReference type="EnsemblMetazoa" id="ISCW021292-PA"/>
    </source>
</evidence>
<protein>
    <submittedName>
        <fullName evidence="1 2">Uncharacterized protein</fullName>
    </submittedName>
</protein>
<accession>B7Q997</accession>
<evidence type="ECO:0000313" key="3">
    <source>
        <dbReference type="Proteomes" id="UP000001555"/>
    </source>
</evidence>
<dbReference type="InParanoid" id="B7Q997"/>
<organism>
    <name type="scientific">Ixodes scapularis</name>
    <name type="common">Black-legged tick</name>
    <name type="synonym">Deer tick</name>
    <dbReference type="NCBI Taxonomy" id="6945"/>
    <lineage>
        <taxon>Eukaryota</taxon>
        <taxon>Metazoa</taxon>
        <taxon>Ecdysozoa</taxon>
        <taxon>Arthropoda</taxon>
        <taxon>Chelicerata</taxon>
        <taxon>Arachnida</taxon>
        <taxon>Acari</taxon>
        <taxon>Parasitiformes</taxon>
        <taxon>Ixodida</taxon>
        <taxon>Ixodoidea</taxon>
        <taxon>Ixodidae</taxon>
        <taxon>Ixodinae</taxon>
        <taxon>Ixodes</taxon>
    </lineage>
</organism>
<reference evidence="1 3" key="1">
    <citation type="submission" date="2008-03" db="EMBL/GenBank/DDBJ databases">
        <title>Annotation of Ixodes scapularis.</title>
        <authorList>
            <consortium name="Ixodes scapularis Genome Project Consortium"/>
            <person name="Caler E."/>
            <person name="Hannick L.I."/>
            <person name="Bidwell S."/>
            <person name="Joardar V."/>
            <person name="Thiagarajan M."/>
            <person name="Amedeo P."/>
            <person name="Galinsky K.J."/>
            <person name="Schobel S."/>
            <person name="Inman J."/>
            <person name="Hostetler J."/>
            <person name="Miller J."/>
            <person name="Hammond M."/>
            <person name="Megy K."/>
            <person name="Lawson D."/>
            <person name="Kodira C."/>
            <person name="Sutton G."/>
            <person name="Meyer J."/>
            <person name="Hill C.A."/>
            <person name="Birren B."/>
            <person name="Nene V."/>
            <person name="Collins F."/>
            <person name="Alarcon-Chaidez F."/>
            <person name="Wikel S."/>
            <person name="Strausberg R."/>
        </authorList>
    </citation>
    <scope>NUCLEOTIDE SEQUENCE [LARGE SCALE GENOMIC DNA]</scope>
    <source>
        <strain evidence="3">Wikel</strain>
        <strain evidence="1">Wikel colony</strain>
    </source>
</reference>
<proteinExistence type="predicted"/>
<dbReference type="HOGENOM" id="CLU_2186837_0_0_1"/>
<gene>
    <name evidence="1" type="ORF">IscW_ISCW021292</name>
</gene>
<dbReference type="EnsemblMetazoa" id="ISCW021292-RA">
    <property type="protein sequence ID" value="ISCW021292-PA"/>
    <property type="gene ID" value="ISCW021292"/>
</dbReference>
<dbReference type="Proteomes" id="UP000001555">
    <property type="component" value="Unassembled WGS sequence"/>
</dbReference>
<evidence type="ECO:0000313" key="1">
    <source>
        <dbReference type="EMBL" id="EEC15419.1"/>
    </source>
</evidence>
<name>B7Q997_IXOSC</name>
<sequence length="109" mass="12346">MQLVSVDSHYCFVAPRHHNPDPKIAIFFCAFFDCTLKVSPLYIFTQFALNVKWAISGFYGRQVHETFVLKTRGADKPSEVLLDKEMLFLESGMAGSDFVLLRSSSQCGF</sequence>
<dbReference type="EMBL" id="DS887811">
    <property type="protein sequence ID" value="EEC15419.1"/>
    <property type="molecule type" value="Genomic_DNA"/>
</dbReference>